<feature type="domain" description="Putative radical SAM N-terminal" evidence="3">
    <location>
        <begin position="67"/>
        <end position="217"/>
    </location>
</feature>
<proteinExistence type="predicted"/>
<evidence type="ECO:0000313" key="5">
    <source>
        <dbReference type="Proteomes" id="UP000199659"/>
    </source>
</evidence>
<protein>
    <submittedName>
        <fullName evidence="4">Putative radical SAM enzyme, TIGR03279 family</fullName>
    </submittedName>
</protein>
<dbReference type="Gene3D" id="2.30.42.10">
    <property type="match status" value="1"/>
</dbReference>
<dbReference type="STRING" id="37658.SAMN05661086_03115"/>
<keyword evidence="5" id="KW-1185">Reference proteome</keyword>
<dbReference type="RefSeq" id="WP_092562761.1">
    <property type="nucleotide sequence ID" value="NZ_FOYZ01000014.1"/>
</dbReference>
<dbReference type="InterPro" id="IPR041489">
    <property type="entry name" value="PDZ_6"/>
</dbReference>
<dbReference type="Pfam" id="PF19238">
    <property type="entry name" value="Radical_SAM_2"/>
    <property type="match status" value="1"/>
</dbReference>
<dbReference type="InterPro" id="IPR007549">
    <property type="entry name" value="DUF512"/>
</dbReference>
<dbReference type="Pfam" id="PF17820">
    <property type="entry name" value="PDZ_6"/>
    <property type="match status" value="1"/>
</dbReference>
<dbReference type="InterPro" id="IPR013785">
    <property type="entry name" value="Aldolase_TIM"/>
</dbReference>
<dbReference type="SUPFAM" id="SSF50156">
    <property type="entry name" value="PDZ domain-like"/>
    <property type="match status" value="1"/>
</dbReference>
<dbReference type="InterPro" id="IPR036034">
    <property type="entry name" value="PDZ_sf"/>
</dbReference>
<reference evidence="4 5" key="1">
    <citation type="submission" date="2016-10" db="EMBL/GenBank/DDBJ databases">
        <authorList>
            <person name="de Groot N.N."/>
        </authorList>
    </citation>
    <scope>NUCLEOTIDE SEQUENCE [LARGE SCALE GENOMIC DNA]</scope>
    <source>
        <strain evidence="4 5">743A</strain>
    </source>
</reference>
<gene>
    <name evidence="4" type="ORF">SAMN05661086_03115</name>
</gene>
<name>A0A1I6L7F7_9FIRM</name>
<dbReference type="AlphaFoldDB" id="A0A1I6L7F7"/>
<dbReference type="Pfam" id="PF04459">
    <property type="entry name" value="DUF512"/>
    <property type="match status" value="1"/>
</dbReference>
<evidence type="ECO:0000259" key="2">
    <source>
        <dbReference type="Pfam" id="PF17820"/>
    </source>
</evidence>
<evidence type="ECO:0000259" key="1">
    <source>
        <dbReference type="Pfam" id="PF04459"/>
    </source>
</evidence>
<evidence type="ECO:0000313" key="4">
    <source>
        <dbReference type="EMBL" id="SFR99364.1"/>
    </source>
</evidence>
<evidence type="ECO:0000259" key="3">
    <source>
        <dbReference type="Pfam" id="PF19238"/>
    </source>
</evidence>
<feature type="domain" description="PDZ" evidence="2">
    <location>
        <begin position="6"/>
        <end position="47"/>
    </location>
</feature>
<dbReference type="Proteomes" id="UP000199659">
    <property type="component" value="Unassembled WGS sequence"/>
</dbReference>
<dbReference type="InterPro" id="IPR045375">
    <property type="entry name" value="Put_radical_SAM-like_N"/>
</dbReference>
<dbReference type="OrthoDB" id="9774724at2"/>
<sequence length="435" mass="50092">MNKHKVKCIEPESIAEEMEIEPGDVLLRINDTEIRDVFDYQYLINDEFITVLIEKPDGEQWEMEIEKEYGEDLGIEFEQGLMDEYKSCCNKCIFCFIDQMPSGMRETLYFKDDDARLSFLQGNYITLTNMKDYDIDRIIKYKLSPVNISIHTTNPDLRAKMLQNRFAGEALKKVRRLYENGIEMNSQIVLCKGINDGAELERSIKDLSDMLPYMQSLSVVPIGKTKYRDHLTYLEKFTKEDAITVIDTIHKWQNKLLKEHGTRFVFASDEWYLTADRSLPGEEEYEGYGQIENGVGMITSLETEFEEYYSTLTGDNRVKKVSLATGVLAAPIIEKLSKRIQLKYPGIICNVYTIYNDFFGRDITVAGLLTGQDIIKQLKGEELGDYLIVPNVIFRSGEEVLLDDLSKNDLEKALQIEIRIVKSDGTSFIDTIVND</sequence>
<dbReference type="EMBL" id="FOYZ01000014">
    <property type="protein sequence ID" value="SFR99364.1"/>
    <property type="molecule type" value="Genomic_DNA"/>
</dbReference>
<accession>A0A1I6L7F7</accession>
<organism evidence="4 5">
    <name type="scientific">Anaeromicropila populeti</name>
    <dbReference type="NCBI Taxonomy" id="37658"/>
    <lineage>
        <taxon>Bacteria</taxon>
        <taxon>Bacillati</taxon>
        <taxon>Bacillota</taxon>
        <taxon>Clostridia</taxon>
        <taxon>Lachnospirales</taxon>
        <taxon>Lachnospiraceae</taxon>
        <taxon>Anaeromicropila</taxon>
    </lineage>
</organism>
<dbReference type="Gene3D" id="3.20.20.70">
    <property type="entry name" value="Aldolase class I"/>
    <property type="match status" value="1"/>
</dbReference>
<dbReference type="SUPFAM" id="SSF102114">
    <property type="entry name" value="Radical SAM enzymes"/>
    <property type="match status" value="1"/>
</dbReference>
<feature type="domain" description="DUF512" evidence="1">
    <location>
        <begin position="220"/>
        <end position="422"/>
    </location>
</feature>
<dbReference type="InterPro" id="IPR058240">
    <property type="entry name" value="rSAM_sf"/>
</dbReference>